<reference evidence="2 3" key="1">
    <citation type="journal article" date="2012" name="Science">
        <title>The Paleozoic origin of enzymatic lignin decomposition reconstructed from 31 fungal genomes.</title>
        <authorList>
            <person name="Floudas D."/>
            <person name="Binder M."/>
            <person name="Riley R."/>
            <person name="Barry K."/>
            <person name="Blanchette R.A."/>
            <person name="Henrissat B."/>
            <person name="Martinez A.T."/>
            <person name="Otillar R."/>
            <person name="Spatafora J.W."/>
            <person name="Yadav J.S."/>
            <person name="Aerts A."/>
            <person name="Benoit I."/>
            <person name="Boyd A."/>
            <person name="Carlson A."/>
            <person name="Copeland A."/>
            <person name="Coutinho P.M."/>
            <person name="de Vries R.P."/>
            <person name="Ferreira P."/>
            <person name="Findley K."/>
            <person name="Foster B."/>
            <person name="Gaskell J."/>
            <person name="Glotzer D."/>
            <person name="Gorecki P."/>
            <person name="Heitman J."/>
            <person name="Hesse C."/>
            <person name="Hori C."/>
            <person name="Igarashi K."/>
            <person name="Jurgens J.A."/>
            <person name="Kallen N."/>
            <person name="Kersten P."/>
            <person name="Kohler A."/>
            <person name="Kuees U."/>
            <person name="Kumar T.K.A."/>
            <person name="Kuo A."/>
            <person name="LaButti K."/>
            <person name="Larrondo L.F."/>
            <person name="Lindquist E."/>
            <person name="Ling A."/>
            <person name="Lombard V."/>
            <person name="Lucas S."/>
            <person name="Lundell T."/>
            <person name="Martin R."/>
            <person name="McLaughlin D.J."/>
            <person name="Morgenstern I."/>
            <person name="Morin E."/>
            <person name="Murat C."/>
            <person name="Nagy L.G."/>
            <person name="Nolan M."/>
            <person name="Ohm R.A."/>
            <person name="Patyshakuliyeva A."/>
            <person name="Rokas A."/>
            <person name="Ruiz-Duenas F.J."/>
            <person name="Sabat G."/>
            <person name="Salamov A."/>
            <person name="Samejima M."/>
            <person name="Schmutz J."/>
            <person name="Slot J.C."/>
            <person name="St John F."/>
            <person name="Stenlid J."/>
            <person name="Sun H."/>
            <person name="Sun S."/>
            <person name="Syed K."/>
            <person name="Tsang A."/>
            <person name="Wiebenga A."/>
            <person name="Young D."/>
            <person name="Pisabarro A."/>
            <person name="Eastwood D.C."/>
            <person name="Martin F."/>
            <person name="Cullen D."/>
            <person name="Grigoriev I.V."/>
            <person name="Hibbett D.S."/>
        </authorList>
    </citation>
    <scope>NUCLEOTIDE SEQUENCE [LARGE SCALE GENOMIC DNA]</scope>
    <source>
        <strain evidence="2 3">DJM-731 SS1</strain>
    </source>
</reference>
<evidence type="ECO:0000256" key="1">
    <source>
        <dbReference type="SAM" id="MobiDB-lite"/>
    </source>
</evidence>
<dbReference type="STRING" id="1858805.M5FUQ1"/>
<feature type="compositionally biased region" description="Basic and acidic residues" evidence="1">
    <location>
        <begin position="168"/>
        <end position="178"/>
    </location>
</feature>
<gene>
    <name evidence="2" type="ORF">DACRYDRAFT_59950</name>
</gene>
<dbReference type="OMA" id="NVLHMCA"/>
<organism evidence="2 3">
    <name type="scientific">Dacryopinax primogenitus (strain DJM 731)</name>
    <name type="common">Brown rot fungus</name>
    <dbReference type="NCBI Taxonomy" id="1858805"/>
    <lineage>
        <taxon>Eukaryota</taxon>
        <taxon>Fungi</taxon>
        <taxon>Dikarya</taxon>
        <taxon>Basidiomycota</taxon>
        <taxon>Agaricomycotina</taxon>
        <taxon>Dacrymycetes</taxon>
        <taxon>Dacrymycetales</taxon>
        <taxon>Dacrymycetaceae</taxon>
        <taxon>Dacryopinax</taxon>
    </lineage>
</organism>
<accession>M5FUQ1</accession>
<protein>
    <submittedName>
        <fullName evidence="2">Uncharacterized protein</fullName>
    </submittedName>
</protein>
<keyword evidence="3" id="KW-1185">Reference proteome</keyword>
<dbReference type="Pfam" id="PF00023">
    <property type="entry name" value="Ank"/>
    <property type="match status" value="1"/>
</dbReference>
<evidence type="ECO:0000313" key="3">
    <source>
        <dbReference type="Proteomes" id="UP000030653"/>
    </source>
</evidence>
<dbReference type="OrthoDB" id="10057496at2759"/>
<name>M5FUQ1_DACPD</name>
<sequence length="178" mass="19009">MSHPTPSADEIEELLLSCRYGDLEDVRAFVEKFGAAAAAEARDDRGSNVLHMCAANGHEDVLSYLLPLMPPSLLTTPNTSLSLPVHWAALNRHLPILAILVSDTRIDGAHLIALPNGSGKSSLTVAEEEGWDEGASWLADKIELALAVGEGETAEGVEEEDVGEEPAEGEKMDVDVQK</sequence>
<dbReference type="RefSeq" id="XP_040623894.1">
    <property type="nucleotide sequence ID" value="XM_040775597.1"/>
</dbReference>
<proteinExistence type="predicted"/>
<dbReference type="InterPro" id="IPR002110">
    <property type="entry name" value="Ankyrin_rpt"/>
</dbReference>
<dbReference type="HOGENOM" id="CLU_000134_20_1_1"/>
<dbReference type="Gene3D" id="1.25.40.20">
    <property type="entry name" value="Ankyrin repeat-containing domain"/>
    <property type="match status" value="1"/>
</dbReference>
<dbReference type="Proteomes" id="UP000030653">
    <property type="component" value="Unassembled WGS sequence"/>
</dbReference>
<dbReference type="EMBL" id="JH795879">
    <property type="protein sequence ID" value="EJT96996.1"/>
    <property type="molecule type" value="Genomic_DNA"/>
</dbReference>
<dbReference type="GeneID" id="63690659"/>
<dbReference type="AlphaFoldDB" id="M5FUQ1"/>
<feature type="compositionally biased region" description="Acidic residues" evidence="1">
    <location>
        <begin position="152"/>
        <end position="167"/>
    </location>
</feature>
<feature type="region of interest" description="Disordered" evidence="1">
    <location>
        <begin position="150"/>
        <end position="178"/>
    </location>
</feature>
<dbReference type="InterPro" id="IPR036770">
    <property type="entry name" value="Ankyrin_rpt-contain_sf"/>
</dbReference>
<dbReference type="SUPFAM" id="SSF48403">
    <property type="entry name" value="Ankyrin repeat"/>
    <property type="match status" value="1"/>
</dbReference>
<evidence type="ECO:0000313" key="2">
    <source>
        <dbReference type="EMBL" id="EJT96996.1"/>
    </source>
</evidence>